<dbReference type="EMBL" id="BOMN01000113">
    <property type="protein sequence ID" value="GIE24773.1"/>
    <property type="molecule type" value="Genomic_DNA"/>
</dbReference>
<dbReference type="InterPro" id="IPR011990">
    <property type="entry name" value="TPR-like_helical_dom_sf"/>
</dbReference>
<feature type="region of interest" description="Disordered" evidence="1">
    <location>
        <begin position="1"/>
        <end position="20"/>
    </location>
</feature>
<comment type="caution">
    <text evidence="2">The sequence shown here is derived from an EMBL/GenBank/DDBJ whole genome shotgun (WGS) entry which is preliminary data.</text>
</comment>
<reference evidence="2 3" key="1">
    <citation type="submission" date="2021-01" db="EMBL/GenBank/DDBJ databases">
        <title>Whole genome shotgun sequence of Actinoplanes humidus NBRC 14915.</title>
        <authorList>
            <person name="Komaki H."/>
            <person name="Tamura T."/>
        </authorList>
    </citation>
    <scope>NUCLEOTIDE SEQUENCE [LARGE SCALE GENOMIC DNA]</scope>
    <source>
        <strain evidence="2 3">NBRC 14915</strain>
    </source>
</reference>
<keyword evidence="3" id="KW-1185">Reference proteome</keyword>
<dbReference type="Gene3D" id="1.25.40.10">
    <property type="entry name" value="Tetratricopeptide repeat domain"/>
    <property type="match status" value="1"/>
</dbReference>
<dbReference type="RefSeq" id="WP_203841775.1">
    <property type="nucleotide sequence ID" value="NZ_BAAATV010000001.1"/>
</dbReference>
<name>A0ABQ4A2D0_9ACTN</name>
<dbReference type="Proteomes" id="UP000603200">
    <property type="component" value="Unassembled WGS sequence"/>
</dbReference>
<evidence type="ECO:0000256" key="1">
    <source>
        <dbReference type="SAM" id="MobiDB-lite"/>
    </source>
</evidence>
<dbReference type="SUPFAM" id="SSF48452">
    <property type="entry name" value="TPR-like"/>
    <property type="match status" value="1"/>
</dbReference>
<organism evidence="2 3">
    <name type="scientific">Winogradskya humida</name>
    <dbReference type="NCBI Taxonomy" id="113566"/>
    <lineage>
        <taxon>Bacteria</taxon>
        <taxon>Bacillati</taxon>
        <taxon>Actinomycetota</taxon>
        <taxon>Actinomycetes</taxon>
        <taxon>Micromonosporales</taxon>
        <taxon>Micromonosporaceae</taxon>
        <taxon>Winogradskya</taxon>
    </lineage>
</organism>
<evidence type="ECO:0000313" key="3">
    <source>
        <dbReference type="Proteomes" id="UP000603200"/>
    </source>
</evidence>
<protein>
    <recommendedName>
        <fullName evidence="4">Tetratricopeptide repeat protein</fullName>
    </recommendedName>
</protein>
<evidence type="ECO:0008006" key="4">
    <source>
        <dbReference type="Google" id="ProtNLM"/>
    </source>
</evidence>
<gene>
    <name evidence="2" type="ORF">Ahu01nite_078750</name>
</gene>
<accession>A0ABQ4A2D0</accession>
<sequence length="455" mass="50706">MPSRNSSEINPDAQPGREPNALFRNARVRLYGTQESLAEAVNALLPEANFVTANEIGKIERGIVTFPRPARRAAFRRALQAATESEIGFFDSRRAAVDRPHVLDDQPEEHGANVLSEDSGAWTVDWLSETENEVDLKDSEIFLSAMHSFRAADKKVGGSFLYDTVLRYLRTEVAPKVRNADPDRDSDIFLAAATMTEMAGWMAHDAGRDEVALRHFARSLDLAKVSKDVQLGVHIYGSISHLANHLGRIPDAIRYAQQGHALLFRVPRQPDLEARLFSVQARSYAALGDKNECVRLIEDADNALRAAPEADPSPWTGPFDIGSLAGEAARCFRILGDVTRAQKHAETVVALRQESQARSRAFGQLILIAILIRRGYPEEACEVAEQVLEATEHLSSNLVTQQLRELRVNLDPYKASKKVADLVALLDEALRQRAWLYRWPKGREEQPVIGYAAKW</sequence>
<evidence type="ECO:0000313" key="2">
    <source>
        <dbReference type="EMBL" id="GIE24773.1"/>
    </source>
</evidence>
<proteinExistence type="predicted"/>